<comment type="caution">
    <text evidence="1">The sequence shown here is derived from an EMBL/GenBank/DDBJ whole genome shotgun (WGS) entry which is preliminary data.</text>
</comment>
<dbReference type="RefSeq" id="WP_126578533.1">
    <property type="nucleotide sequence ID" value="NZ_BIFR01000001.1"/>
</dbReference>
<name>A0A401ZVN3_9CHLR</name>
<proteinExistence type="predicted"/>
<gene>
    <name evidence="1" type="ORF">KTT_08370</name>
</gene>
<dbReference type="Proteomes" id="UP000287352">
    <property type="component" value="Unassembled WGS sequence"/>
</dbReference>
<accession>A0A401ZVN3</accession>
<organism evidence="1 2">
    <name type="scientific">Tengunoibacter tsumagoiensis</name>
    <dbReference type="NCBI Taxonomy" id="2014871"/>
    <lineage>
        <taxon>Bacteria</taxon>
        <taxon>Bacillati</taxon>
        <taxon>Chloroflexota</taxon>
        <taxon>Ktedonobacteria</taxon>
        <taxon>Ktedonobacterales</taxon>
        <taxon>Dictyobacteraceae</taxon>
        <taxon>Tengunoibacter</taxon>
    </lineage>
</organism>
<keyword evidence="2" id="KW-1185">Reference proteome</keyword>
<dbReference type="AlphaFoldDB" id="A0A401ZVN3"/>
<evidence type="ECO:0000313" key="1">
    <source>
        <dbReference type="EMBL" id="GCE10978.1"/>
    </source>
</evidence>
<protein>
    <submittedName>
        <fullName evidence="1">Uncharacterized protein</fullName>
    </submittedName>
</protein>
<evidence type="ECO:0000313" key="2">
    <source>
        <dbReference type="Proteomes" id="UP000287352"/>
    </source>
</evidence>
<sequence>MIRDMEVKVQLNEMYHTLKDVAELASDLKSRAILHEITNLQYEELSDLAYEGISFIEPLKAGDIFTPEWISMRDNYLSRIRRFILDAPNFPDNQQA</sequence>
<dbReference type="EMBL" id="BIFR01000001">
    <property type="protein sequence ID" value="GCE10978.1"/>
    <property type="molecule type" value="Genomic_DNA"/>
</dbReference>
<reference evidence="2" key="1">
    <citation type="submission" date="2018-12" db="EMBL/GenBank/DDBJ databases">
        <title>Tengunoibacter tsumagoiensis gen. nov., sp. nov., Dictyobacter kobayashii sp. nov., D. alpinus sp. nov., and D. joshuensis sp. nov. and description of Dictyobacteraceae fam. nov. within the order Ktedonobacterales isolated from Tengu-no-mugimeshi.</title>
        <authorList>
            <person name="Wang C.M."/>
            <person name="Zheng Y."/>
            <person name="Sakai Y."/>
            <person name="Toyoda A."/>
            <person name="Minakuchi Y."/>
            <person name="Abe K."/>
            <person name="Yokota A."/>
            <person name="Yabe S."/>
        </authorList>
    </citation>
    <scope>NUCLEOTIDE SEQUENCE [LARGE SCALE GENOMIC DNA]</scope>
    <source>
        <strain evidence="2">Uno3</strain>
    </source>
</reference>